<dbReference type="Pfam" id="PF07927">
    <property type="entry name" value="HicA_toxin"/>
    <property type="match status" value="1"/>
</dbReference>
<keyword evidence="1" id="KW-1277">Toxin-antitoxin system</keyword>
<dbReference type="GO" id="GO:0004519">
    <property type="term" value="F:endonuclease activity"/>
    <property type="evidence" value="ECO:0007669"/>
    <property type="project" value="UniProtKB-KW"/>
</dbReference>
<reference evidence="7" key="1">
    <citation type="journal article" date="2021" name="Proc. Natl. Acad. Sci. U.S.A.">
        <title>A Catalog of Tens of Thousands of Viruses from Human Metagenomes Reveals Hidden Associations with Chronic Diseases.</title>
        <authorList>
            <person name="Tisza M.J."/>
            <person name="Buck C.B."/>
        </authorList>
    </citation>
    <scope>NUCLEOTIDE SEQUENCE</scope>
    <source>
        <strain evidence="7">CttFh17</strain>
    </source>
</reference>
<evidence type="ECO:0000256" key="5">
    <source>
        <dbReference type="ARBA" id="ARBA00022884"/>
    </source>
</evidence>
<keyword evidence="3" id="KW-0255">Endonuclease</keyword>
<name>A0A8S5NIQ0_9CAUD</name>
<accession>A0A8S5NIQ0</accession>
<dbReference type="GO" id="GO:0016787">
    <property type="term" value="F:hydrolase activity"/>
    <property type="evidence" value="ECO:0007669"/>
    <property type="project" value="UniProtKB-KW"/>
</dbReference>
<sequence>MGSMYRKTKQMRDFEPILKRNGFRYLRSHGSHFTYINTVTHKRITINKDLNRMVAERLIREYDLV</sequence>
<evidence type="ECO:0000256" key="6">
    <source>
        <dbReference type="ARBA" id="ARBA00023016"/>
    </source>
</evidence>
<dbReference type="EMBL" id="BK015176">
    <property type="protein sequence ID" value="DAD94268.1"/>
    <property type="molecule type" value="Genomic_DNA"/>
</dbReference>
<keyword evidence="6" id="KW-0346">Stress response</keyword>
<evidence type="ECO:0000256" key="3">
    <source>
        <dbReference type="ARBA" id="ARBA00022759"/>
    </source>
</evidence>
<evidence type="ECO:0000256" key="2">
    <source>
        <dbReference type="ARBA" id="ARBA00022722"/>
    </source>
</evidence>
<evidence type="ECO:0000313" key="7">
    <source>
        <dbReference type="EMBL" id="DAD94268.1"/>
    </source>
</evidence>
<evidence type="ECO:0000256" key="4">
    <source>
        <dbReference type="ARBA" id="ARBA00022801"/>
    </source>
</evidence>
<dbReference type="Gene3D" id="3.30.920.30">
    <property type="entry name" value="Hypothetical protein"/>
    <property type="match status" value="1"/>
</dbReference>
<keyword evidence="4" id="KW-0378">Hydrolase</keyword>
<dbReference type="SUPFAM" id="SSF54786">
    <property type="entry name" value="YcfA/nrd intein domain"/>
    <property type="match status" value="1"/>
</dbReference>
<keyword evidence="5" id="KW-0694">RNA-binding</keyword>
<proteinExistence type="predicted"/>
<dbReference type="InterPro" id="IPR012933">
    <property type="entry name" value="HicA_mRNA_interferase"/>
</dbReference>
<protein>
    <submittedName>
        <fullName evidence="7">Toxin</fullName>
    </submittedName>
</protein>
<organism evidence="7">
    <name type="scientific">Siphoviridae sp. cttFh17</name>
    <dbReference type="NCBI Taxonomy" id="2826491"/>
    <lineage>
        <taxon>Viruses</taxon>
        <taxon>Duplodnaviria</taxon>
        <taxon>Heunggongvirae</taxon>
        <taxon>Uroviricota</taxon>
        <taxon>Caudoviricetes</taxon>
    </lineage>
</organism>
<dbReference type="GO" id="GO:0003729">
    <property type="term" value="F:mRNA binding"/>
    <property type="evidence" value="ECO:0007669"/>
    <property type="project" value="InterPro"/>
</dbReference>
<dbReference type="InterPro" id="IPR038570">
    <property type="entry name" value="HicA_sf"/>
</dbReference>
<keyword evidence="2" id="KW-0540">Nuclease</keyword>
<evidence type="ECO:0000256" key="1">
    <source>
        <dbReference type="ARBA" id="ARBA00022649"/>
    </source>
</evidence>